<organism evidence="4 5">
    <name type="scientific">Caballeronia cordobensis</name>
    <name type="common">Burkholderia cordobensis</name>
    <dbReference type="NCBI Taxonomy" id="1353886"/>
    <lineage>
        <taxon>Bacteria</taxon>
        <taxon>Pseudomonadati</taxon>
        <taxon>Pseudomonadota</taxon>
        <taxon>Betaproteobacteria</taxon>
        <taxon>Burkholderiales</taxon>
        <taxon>Burkholderiaceae</taxon>
        <taxon>Caballeronia</taxon>
    </lineage>
</organism>
<evidence type="ECO:0000256" key="2">
    <source>
        <dbReference type="ARBA" id="ARBA00023002"/>
    </source>
</evidence>
<dbReference type="Gene3D" id="2.60.120.10">
    <property type="entry name" value="Jelly Rolls"/>
    <property type="match status" value="1"/>
</dbReference>
<feature type="domain" description="Cupin type-2" evidence="3">
    <location>
        <begin position="100"/>
        <end position="167"/>
    </location>
</feature>
<dbReference type="InterPro" id="IPR011051">
    <property type="entry name" value="RmlC_Cupin_sf"/>
</dbReference>
<sequence>MSAHADSAVRAQESDRSVSYRERLAALNVAPLWDVLKGLVPNEPRPKARPHAWKWAVMRDRLIESGAVVSAEEAERRVLMLMNPGLEGLPNATDTIYAGLQLILPGEIARAHRHSQSALRFVLEGTGGYTSVDGVRTEMLRGDFIVTPAWTWHDHGNDGDGPVVWLDGLDVPLVSFLRAGFREEYEESNQFPRTGESDQVLTRYSDALLPIDSSHAGPTSPIFNYPYARTREVLDRLARYSDVDACHGVNVRYANPLTGGWAIPTIAASMRLIPRGLTTEFFRSVEGTVIVGVEGSPAVEIEGAGRLDIAENDVFIVPGWSRWRMSAGDISDAVMFTYSDRPVYEKLGLYRETRG</sequence>
<gene>
    <name evidence="4" type="ORF">AWB70_04308</name>
</gene>
<dbReference type="InterPro" id="IPR014710">
    <property type="entry name" value="RmlC-like_jellyroll"/>
</dbReference>
<name>A0A158I6T8_CABCO</name>
<dbReference type="GO" id="GO:0051213">
    <property type="term" value="F:dioxygenase activity"/>
    <property type="evidence" value="ECO:0007669"/>
    <property type="project" value="UniProtKB-KW"/>
</dbReference>
<dbReference type="PANTHER" id="PTHR41517:SF1">
    <property type="entry name" value="CUPIN"/>
    <property type="match status" value="1"/>
</dbReference>
<reference evidence="5" key="1">
    <citation type="submission" date="2016-01" db="EMBL/GenBank/DDBJ databases">
        <authorList>
            <person name="Peeters C."/>
        </authorList>
    </citation>
    <scope>NUCLEOTIDE SEQUENCE [LARGE SCALE GENOMIC DNA]</scope>
</reference>
<dbReference type="EMBL" id="FCNY02000010">
    <property type="protein sequence ID" value="SAL52167.1"/>
    <property type="molecule type" value="Genomic_DNA"/>
</dbReference>
<dbReference type="InterPro" id="IPR047183">
    <property type="entry name" value="GDO-like"/>
</dbReference>
<keyword evidence="5" id="KW-1185">Reference proteome</keyword>
<evidence type="ECO:0000256" key="1">
    <source>
        <dbReference type="ARBA" id="ARBA00022964"/>
    </source>
</evidence>
<dbReference type="RefSeq" id="WP_053572548.1">
    <property type="nucleotide sequence ID" value="NZ_FCNY02000010.1"/>
</dbReference>
<proteinExistence type="predicted"/>
<dbReference type="InterPro" id="IPR013096">
    <property type="entry name" value="Cupin_2"/>
</dbReference>
<dbReference type="CDD" id="cd06992">
    <property type="entry name" value="cupin_GDO-like_C"/>
    <property type="match status" value="1"/>
</dbReference>
<protein>
    <submittedName>
        <fullName evidence="4">Gentisate 1,2-dioxygenase</fullName>
    </submittedName>
</protein>
<dbReference type="AlphaFoldDB" id="A0A158I6T8"/>
<evidence type="ECO:0000259" key="3">
    <source>
        <dbReference type="Pfam" id="PF07883"/>
    </source>
</evidence>
<keyword evidence="1 4" id="KW-0223">Dioxygenase</keyword>
<dbReference type="CDD" id="cd02216">
    <property type="entry name" value="cupin_GDO-like_N"/>
    <property type="match status" value="1"/>
</dbReference>
<evidence type="ECO:0000313" key="4">
    <source>
        <dbReference type="EMBL" id="SAL52167.1"/>
    </source>
</evidence>
<dbReference type="Proteomes" id="UP000054740">
    <property type="component" value="Unassembled WGS sequence"/>
</dbReference>
<evidence type="ECO:0000313" key="5">
    <source>
        <dbReference type="Proteomes" id="UP000054740"/>
    </source>
</evidence>
<dbReference type="PANTHER" id="PTHR41517">
    <property type="entry name" value="1,2-DIOXYGENASE PROTEIN-RELATED"/>
    <property type="match status" value="1"/>
</dbReference>
<dbReference type="SUPFAM" id="SSF51182">
    <property type="entry name" value="RmlC-like cupins"/>
    <property type="match status" value="1"/>
</dbReference>
<keyword evidence="2" id="KW-0560">Oxidoreductase</keyword>
<dbReference type="Pfam" id="PF07883">
    <property type="entry name" value="Cupin_2"/>
    <property type="match status" value="1"/>
</dbReference>
<accession>A0A158I6T8</accession>